<keyword evidence="1" id="KW-1133">Transmembrane helix</keyword>
<reference evidence="2 3" key="1">
    <citation type="submission" date="2023-07" db="EMBL/GenBank/DDBJ databases">
        <title>Genomic Encyclopedia of Type Strains, Phase IV (KMG-IV): sequencing the most valuable type-strain genomes for metagenomic binning, comparative biology and taxonomic classification.</title>
        <authorList>
            <person name="Goeker M."/>
        </authorList>
    </citation>
    <scope>NUCLEOTIDE SEQUENCE [LARGE SCALE GENOMIC DNA]</scope>
    <source>
        <strain evidence="2 3">DSM 9768</strain>
    </source>
</reference>
<sequence>MKLPNCWSCNHTYKYSEALKFFWSKECPKCGKRQTLSSKSNLRTMIPTLLILFLPGYFIRYYLEIAFISYVYIGIGLFLIAMLLTPFFFEFTNKSESGLSNY</sequence>
<comment type="caution">
    <text evidence="2">The sequence shown here is derived from an EMBL/GenBank/DDBJ whole genome shotgun (WGS) entry which is preliminary data.</text>
</comment>
<dbReference type="Proteomes" id="UP001230005">
    <property type="component" value="Unassembled WGS sequence"/>
</dbReference>
<feature type="transmembrane region" description="Helical" evidence="1">
    <location>
        <begin position="69"/>
        <end position="89"/>
    </location>
</feature>
<keyword evidence="3" id="KW-1185">Reference proteome</keyword>
<dbReference type="EMBL" id="JAUSUG010000009">
    <property type="protein sequence ID" value="MDQ0255164.1"/>
    <property type="molecule type" value="Genomic_DNA"/>
</dbReference>
<dbReference type="InterPro" id="IPR026369">
    <property type="entry name" value="CxxC_20_CxxC"/>
</dbReference>
<evidence type="ECO:0000313" key="3">
    <source>
        <dbReference type="Proteomes" id="UP001230005"/>
    </source>
</evidence>
<feature type="transmembrane region" description="Helical" evidence="1">
    <location>
        <begin position="42"/>
        <end position="63"/>
    </location>
</feature>
<evidence type="ECO:0000313" key="2">
    <source>
        <dbReference type="EMBL" id="MDQ0255164.1"/>
    </source>
</evidence>
<evidence type="ECO:0000256" key="1">
    <source>
        <dbReference type="SAM" id="Phobius"/>
    </source>
</evidence>
<keyword evidence="1" id="KW-0812">Transmembrane</keyword>
<name>A0ABT9ZVA2_9BACI</name>
<protein>
    <submittedName>
        <fullName evidence="2">CXXC-20-CXXC protein</fullName>
    </submittedName>
</protein>
<accession>A0ABT9ZVA2</accession>
<organism evidence="2 3">
    <name type="scientific">Evansella vedderi</name>
    <dbReference type="NCBI Taxonomy" id="38282"/>
    <lineage>
        <taxon>Bacteria</taxon>
        <taxon>Bacillati</taxon>
        <taxon>Bacillota</taxon>
        <taxon>Bacilli</taxon>
        <taxon>Bacillales</taxon>
        <taxon>Bacillaceae</taxon>
        <taxon>Evansella</taxon>
    </lineage>
</organism>
<gene>
    <name evidence="2" type="ORF">J2S74_002546</name>
</gene>
<proteinExistence type="predicted"/>
<dbReference type="NCBIfam" id="TIGR04104">
    <property type="entry name" value="cxxc_20_cxxc"/>
    <property type="match status" value="1"/>
</dbReference>
<dbReference type="RefSeq" id="WP_307326109.1">
    <property type="nucleotide sequence ID" value="NZ_JAUSUG010000009.1"/>
</dbReference>
<keyword evidence="1" id="KW-0472">Membrane</keyword>